<dbReference type="OrthoDB" id="10255174at2759"/>
<name>A0A2H3DIA7_ARMGA</name>
<dbReference type="Gene3D" id="3.40.50.1460">
    <property type="match status" value="1"/>
</dbReference>
<proteinExistence type="predicted"/>
<organism evidence="1 2">
    <name type="scientific">Armillaria gallica</name>
    <name type="common">Bulbous honey fungus</name>
    <name type="synonym">Armillaria bulbosa</name>
    <dbReference type="NCBI Taxonomy" id="47427"/>
    <lineage>
        <taxon>Eukaryota</taxon>
        <taxon>Fungi</taxon>
        <taxon>Dikarya</taxon>
        <taxon>Basidiomycota</taxon>
        <taxon>Agaricomycotina</taxon>
        <taxon>Agaricomycetes</taxon>
        <taxon>Agaricomycetidae</taxon>
        <taxon>Agaricales</taxon>
        <taxon>Marasmiineae</taxon>
        <taxon>Physalacriaceae</taxon>
        <taxon>Armillaria</taxon>
    </lineage>
</organism>
<sequence length="215" mass="24399">MIGWLEQYERQLATEYGMIEGAAAEVDSVAVFQEAKARATHKNDGSSSDAYQYLHQLYHFRLQFQYRPNKPQNIASTIELPLSVERSKFWAVIVGIDAYGIPPLPRASFGRMLHAADESCGQYPSYQSVSARDWHPDMSSHVVLAACKEYQTAKEVESEAGYNGIFTQGLISTLRSESLSEESTYVDLLFSLPRRRGQTPIIAGKHKRERLWYKN</sequence>
<dbReference type="InParanoid" id="A0A2H3DIA7"/>
<reference evidence="2" key="1">
    <citation type="journal article" date="2017" name="Nat. Ecol. Evol.">
        <title>Genome expansion and lineage-specific genetic innovations in the forest pathogenic fungi Armillaria.</title>
        <authorList>
            <person name="Sipos G."/>
            <person name="Prasanna A.N."/>
            <person name="Walter M.C."/>
            <person name="O'Connor E."/>
            <person name="Balint B."/>
            <person name="Krizsan K."/>
            <person name="Kiss B."/>
            <person name="Hess J."/>
            <person name="Varga T."/>
            <person name="Slot J."/>
            <person name="Riley R."/>
            <person name="Boka B."/>
            <person name="Rigling D."/>
            <person name="Barry K."/>
            <person name="Lee J."/>
            <person name="Mihaltcheva S."/>
            <person name="LaButti K."/>
            <person name="Lipzen A."/>
            <person name="Waldron R."/>
            <person name="Moloney N.M."/>
            <person name="Sperisen C."/>
            <person name="Kredics L."/>
            <person name="Vagvoelgyi C."/>
            <person name="Patrignani A."/>
            <person name="Fitzpatrick D."/>
            <person name="Nagy I."/>
            <person name="Doyle S."/>
            <person name="Anderson J.B."/>
            <person name="Grigoriev I.V."/>
            <person name="Gueldener U."/>
            <person name="Muensterkoetter M."/>
            <person name="Nagy L.G."/>
        </authorList>
    </citation>
    <scope>NUCLEOTIDE SEQUENCE [LARGE SCALE GENOMIC DNA]</scope>
    <source>
        <strain evidence="2">Ar21-2</strain>
    </source>
</reference>
<accession>A0A2H3DIA7</accession>
<evidence type="ECO:0000313" key="1">
    <source>
        <dbReference type="EMBL" id="PBK87983.1"/>
    </source>
</evidence>
<keyword evidence="2" id="KW-1185">Reference proteome</keyword>
<gene>
    <name evidence="1" type="ORF">ARMGADRAFT_438491</name>
</gene>
<dbReference type="AlphaFoldDB" id="A0A2H3DIA7"/>
<dbReference type="EMBL" id="KZ293675">
    <property type="protein sequence ID" value="PBK87983.1"/>
    <property type="molecule type" value="Genomic_DNA"/>
</dbReference>
<evidence type="ECO:0000313" key="2">
    <source>
        <dbReference type="Proteomes" id="UP000217790"/>
    </source>
</evidence>
<protein>
    <submittedName>
        <fullName evidence="1">Uncharacterized protein</fullName>
    </submittedName>
</protein>
<dbReference type="Proteomes" id="UP000217790">
    <property type="component" value="Unassembled WGS sequence"/>
</dbReference>